<feature type="transmembrane region" description="Helical" evidence="1">
    <location>
        <begin position="61"/>
        <end position="83"/>
    </location>
</feature>
<evidence type="ECO:0000313" key="2">
    <source>
        <dbReference type="EMBL" id="KAJ8061407.1"/>
    </source>
</evidence>
<dbReference type="AlphaFoldDB" id="A0A9X0AEL0"/>
<protein>
    <submittedName>
        <fullName evidence="2">Uncharacterized protein</fullName>
    </submittedName>
</protein>
<keyword evidence="1" id="KW-0472">Membrane</keyword>
<feature type="transmembrane region" description="Helical" evidence="1">
    <location>
        <begin position="23"/>
        <end position="41"/>
    </location>
</feature>
<organism evidence="2 3">
    <name type="scientific">Sclerotinia nivalis</name>
    <dbReference type="NCBI Taxonomy" id="352851"/>
    <lineage>
        <taxon>Eukaryota</taxon>
        <taxon>Fungi</taxon>
        <taxon>Dikarya</taxon>
        <taxon>Ascomycota</taxon>
        <taxon>Pezizomycotina</taxon>
        <taxon>Leotiomycetes</taxon>
        <taxon>Helotiales</taxon>
        <taxon>Sclerotiniaceae</taxon>
        <taxon>Sclerotinia</taxon>
    </lineage>
</organism>
<keyword evidence="1" id="KW-1133">Transmembrane helix</keyword>
<gene>
    <name evidence="2" type="ORF">OCU04_010463</name>
</gene>
<keyword evidence="3" id="KW-1185">Reference proteome</keyword>
<sequence>MYVSAVCRSKLAGMLFIELFRDLRALAIIIVFATSSLIYHLKESFLLNKIPNYLKYSLSLFNSLIVRSSIGIVGVVLGFWSVLRFEKWISSDLPKSKVILFEILQERILLIVEVKYLALLDREFEVVTITTLFIYPNLIVFFSILKIGAMYSMKIIGEMGDPWGSP</sequence>
<accession>A0A9X0AEL0</accession>
<dbReference type="EMBL" id="JAPEIS010000012">
    <property type="protein sequence ID" value="KAJ8061407.1"/>
    <property type="molecule type" value="Genomic_DNA"/>
</dbReference>
<feature type="transmembrane region" description="Helical" evidence="1">
    <location>
        <begin position="126"/>
        <end position="145"/>
    </location>
</feature>
<evidence type="ECO:0000313" key="3">
    <source>
        <dbReference type="Proteomes" id="UP001152300"/>
    </source>
</evidence>
<keyword evidence="1" id="KW-0812">Transmembrane</keyword>
<reference evidence="2" key="1">
    <citation type="submission" date="2022-11" db="EMBL/GenBank/DDBJ databases">
        <title>Genome Resource of Sclerotinia nivalis Strain SnTB1, a Plant Pathogen Isolated from American Ginseng.</title>
        <authorList>
            <person name="Fan S."/>
        </authorList>
    </citation>
    <scope>NUCLEOTIDE SEQUENCE</scope>
    <source>
        <strain evidence="2">SnTB1</strain>
    </source>
</reference>
<comment type="caution">
    <text evidence="2">The sequence shown here is derived from an EMBL/GenBank/DDBJ whole genome shotgun (WGS) entry which is preliminary data.</text>
</comment>
<evidence type="ECO:0000256" key="1">
    <source>
        <dbReference type="SAM" id="Phobius"/>
    </source>
</evidence>
<proteinExistence type="predicted"/>
<name>A0A9X0AEL0_9HELO</name>
<dbReference type="Proteomes" id="UP001152300">
    <property type="component" value="Unassembled WGS sequence"/>
</dbReference>